<gene>
    <name evidence="2" type="ORF">BD626DRAFT_625968</name>
</gene>
<evidence type="ECO:0000313" key="2">
    <source>
        <dbReference type="EMBL" id="TRM67532.1"/>
    </source>
</evidence>
<organism evidence="2 3">
    <name type="scientific">Schizophyllum amplum</name>
    <dbReference type="NCBI Taxonomy" id="97359"/>
    <lineage>
        <taxon>Eukaryota</taxon>
        <taxon>Fungi</taxon>
        <taxon>Dikarya</taxon>
        <taxon>Basidiomycota</taxon>
        <taxon>Agaricomycotina</taxon>
        <taxon>Agaricomycetes</taxon>
        <taxon>Agaricomycetidae</taxon>
        <taxon>Agaricales</taxon>
        <taxon>Schizophyllaceae</taxon>
        <taxon>Schizophyllum</taxon>
    </lineage>
</organism>
<sequence length="505" mass="56951">MSPQPPQPSSVASAGRSSGSLGTPRRPGERSPRPPWNPTTSCSPSFNRHALHSPSKEVQQRLACRMSLYLASQRTPRRKGRWRLPVEVMEMVVDFAHNDRPTLGRLGRTCRTLLVSSRYHLFETLVTAARRASTARKMSLRTLLESPYCTIKPFVKRLRFKNVDDCATVSVISALAPLLDELPALRTLIFPLVDITSIELKSAGWQALVHSQMPKRITKLVLVRAHKMSFDEFVEIVALFPALCELVCDQVDVHEGGAQLAPPPPALRTLQLGDHIFTTPDHGKAKAFLRWLALRECDAPLTLTIHADLEDVEFLQEYASAAPGALRRVKVHLHDARATPPPDLLEIILNSHYLAGLSTFTHLTAVDLGLGALWFQRCDDELAFHPAIRYMPRVLRALPPNLERLSLDVFSRRALAYPLAVEDAMFHQTWSTMDALLAGGHFRALRQVQVAVFVDEYDFTLEDEALEAFCIYVCRKLPKFVARGMLSFTRRQWDSYNDVNWLIRD</sequence>
<dbReference type="EMBL" id="VDMD01000002">
    <property type="protein sequence ID" value="TRM67532.1"/>
    <property type="molecule type" value="Genomic_DNA"/>
</dbReference>
<feature type="region of interest" description="Disordered" evidence="1">
    <location>
        <begin position="1"/>
        <end position="54"/>
    </location>
</feature>
<keyword evidence="3" id="KW-1185">Reference proteome</keyword>
<dbReference type="Proteomes" id="UP000320762">
    <property type="component" value="Unassembled WGS sequence"/>
</dbReference>
<comment type="caution">
    <text evidence="2">The sequence shown here is derived from an EMBL/GenBank/DDBJ whole genome shotgun (WGS) entry which is preliminary data.</text>
</comment>
<evidence type="ECO:0000313" key="3">
    <source>
        <dbReference type="Proteomes" id="UP000320762"/>
    </source>
</evidence>
<proteinExistence type="predicted"/>
<dbReference type="OrthoDB" id="2788229at2759"/>
<name>A0A550CRV8_9AGAR</name>
<accession>A0A550CRV8</accession>
<protein>
    <submittedName>
        <fullName evidence="2">Uncharacterized protein</fullName>
    </submittedName>
</protein>
<dbReference type="AlphaFoldDB" id="A0A550CRV8"/>
<feature type="compositionally biased region" description="Low complexity" evidence="1">
    <location>
        <begin position="9"/>
        <end position="20"/>
    </location>
</feature>
<reference evidence="2 3" key="1">
    <citation type="journal article" date="2019" name="New Phytol.">
        <title>Comparative genomics reveals unique wood-decay strategies and fruiting body development in the Schizophyllaceae.</title>
        <authorList>
            <person name="Almasi E."/>
            <person name="Sahu N."/>
            <person name="Krizsan K."/>
            <person name="Balint B."/>
            <person name="Kovacs G.M."/>
            <person name="Kiss B."/>
            <person name="Cseklye J."/>
            <person name="Drula E."/>
            <person name="Henrissat B."/>
            <person name="Nagy I."/>
            <person name="Chovatia M."/>
            <person name="Adam C."/>
            <person name="LaButti K."/>
            <person name="Lipzen A."/>
            <person name="Riley R."/>
            <person name="Grigoriev I.V."/>
            <person name="Nagy L.G."/>
        </authorList>
    </citation>
    <scope>NUCLEOTIDE SEQUENCE [LARGE SCALE GENOMIC DNA]</scope>
    <source>
        <strain evidence="2 3">NL-1724</strain>
    </source>
</reference>
<evidence type="ECO:0000256" key="1">
    <source>
        <dbReference type="SAM" id="MobiDB-lite"/>
    </source>
</evidence>